<dbReference type="GeneID" id="73468702"/>
<name>A0A8J5QPZ9_9ASCO</name>
<dbReference type="Pfam" id="PF23099">
    <property type="entry name" value="UTP20_C"/>
    <property type="match status" value="1"/>
</dbReference>
<accession>A0A8J5QPZ9</accession>
<feature type="domain" description="U3 small nucleolar RNA-associated protein 20 N-terminal" evidence="2">
    <location>
        <begin position="853"/>
        <end position="1449"/>
    </location>
</feature>
<comment type="caution">
    <text evidence="5">The sequence shown here is derived from an EMBL/GenBank/DDBJ whole genome shotgun (WGS) entry which is preliminary data.</text>
</comment>
<feature type="domain" description="U3 small nucleolar RNA-associated protein 20 C-terminal" evidence="4">
    <location>
        <begin position="2252"/>
        <end position="2521"/>
    </location>
</feature>
<dbReference type="OrthoDB" id="360653at2759"/>
<feature type="region of interest" description="Disordered" evidence="1">
    <location>
        <begin position="2508"/>
        <end position="2535"/>
    </location>
</feature>
<dbReference type="GO" id="GO:0032040">
    <property type="term" value="C:small-subunit processome"/>
    <property type="evidence" value="ECO:0007669"/>
    <property type="project" value="TreeGrafter"/>
</dbReference>
<evidence type="ECO:0000259" key="2">
    <source>
        <dbReference type="Pfam" id="PF07539"/>
    </source>
</evidence>
<keyword evidence="6" id="KW-1185">Reference proteome</keyword>
<protein>
    <submittedName>
        <fullName evidence="5">UTP20</fullName>
    </submittedName>
</protein>
<sequence>MSRPVKVKTTESSRRHAFSSFRERVDSIKIEPSKKLTKRAHDYVESSHFLTTLDHWKEINLSGNFTDFLDKVELYSQSLPQIIHHQKLIYDSLYSAIEINDINSIQPLLELLSQFIHDLGPDFLPYYQSMLKLLTNLIMNIDPNDYQNNRNSSNAFEWSFNTLAFAFKYLSRYLIEDLKPTFTTLLPILTITKKLYISRFCSEALSFLIRKSNNLKDIIIFTLYDQIDHIMTIDSYCDSLTILYSESMKNTKGTFHSKSNQIFATLIETTLYQLDSSNHEKAQPKLISIISDILLDILHHGTPESCDKFYILVTNYLNTLLDKDSSKIALLTSCQILSTLVFADSGKKITTWQPLLETTDKLSILLLKQTNNDAELCESYVYLLTILFRNADVQNLTKYHKRFFDSIINLNNGNYFLTFAQSSLNICKPKVTNFGLNKYIQEFIDKLQPTDESKLIKLTYFLQKIKVSIPDFPTSFKFPLQVVDEINNQLSRDVLSIEESVEKLQDIYWKLLMLNQAHSSVNITESELLDLLTKLGEPSYTFKSHFSKELAAAVLAITTQKLVNNKNEQSCLQVYEFLQQSFERFATSSTFLQAMNEFIKSTSTTIPSPEIIESLLNQAVTCLHLPSHTSRSNAIQVIISLLSISNTNSTCIDTIGTIESVPLTIPNARDITLRIRTLCQEFSKQINNPSELDKTIIINYLFGLLSNRFMPCWEGVWEGLPLLVQSCRLEIWEIGSRLLSMDYTNQDHDFMGGDSDAFEDEANGLNEWQPRNPRALGNFIGFEKEHLGIYRNIQVSLIELVRSQCGNNIYEDLLRSNILTGFGKVINVVEKHADDLIPLLIHNNNDESSSQTWSLKHRNELLALFVKFKKLNKAKLATELYDYLFNHLLSSQHTKIQQLALDVLFNYNKPEIVKYRDNLKNLLDETIFRDELSKFLSQESSIIEANDKRAVMSYVVRILFGRVQGSTKSNSKSGRKFAVISVLPNFNDEDIVEFISLGSTKIGYLDFFAGKTPKASLGLEKGSLKKMSGFINLLTEVYDTLGANYSEVLKTTIEPLVFCLISAQNRIESNIQEDNDAEQDDEVSGKVARNVRSGGMKCLGELFKIIGPSFDWNPYVNIIYEHLIMPRLTNFAVENLQSPSALLGVMTNWINTPNSLCFLYVDDYAPVKALLSILAKTELAKETVVSKVLDFVIAALKRSDAMDEDYFTLLAIVVDCLLGNLSNIIVNITHKEVGSKAIQALLLLISGKYIDDQETKASLIKSLTLALDKNNNQIDMADKANILISLSSLIENYDCEFKDMVGLYQTCSKLFRIFSDRKIRETLVGVLVAMGAKFDYIKEISVIIHDLNAYSTSRMQELDYETRLDAFKLINEEKYSTFDAIQWTPIVYCALYFINDPEELAIRVNAGYTLRRFIDCYSGKETGELAQPYITILKNVILPNLRVGIRKDNEDIQNEYIGVLEHLVSKSNWFVDLKDMQVLTYNDHDETNFFKNVNHIQLHRRQRAIKRLAEHGKDLSDSSIAHYILPIIERYVVSTDEKFTNIGMEALDTIGVLLKYINWNQYRAILKRYVATLKSNDQDVLKYRVNLVVAVSDALATSIESKNNGEPNYIKSLPSAQEDIDDFILNEACPSLLKILNVRDDETIVSRAPLAEALTNFILCITKEKIDSELPKILTSTSQVMRSRSEELRDAVRKTLGKIATRLGSHYLPFIVQELKGALSRGSQIHVLSYTLHYLLTCLASRSGGLQHGDLDLSIELIIEIVMEDIFGAAGQEKDAEGYTSKMKEVKFKKSFDTTEILSGNITLSKFGDLINPIKLILSENITYKTQTKLDELLRRLSLGLNHNSEASKVEILHLCYEIYMSSTEKELQQQQPRNGPTAKEQHFLTTLKRITKTHVDNSIFKHTMQRLSLELLRTAISRHDNLLTVANLEGFVPLLDESIRSENDAVIASGLKILNSIVRLPFGEESQNVFKACARRSLVIIKDSPSTNSDVCQAALKFLATIIRHNPDVNLKETAISYVLTRIQPDLEEPNRQGLAFNFLKAVVSQHILIPEIYDLMNNVAKLMIVNHAKEIRDMSRSVYFQFLMEYDQGRGRLEKQFKYLVNNLTYPTEEGRQSVMELIHLIVMKAGGDLLEKLSSSFFVALASVLVSDSAHKCREMASALIGSMFKKLEGKTTSLQNVEKYCMAWLKQNSNPLLKRCGFSVYKIIVNVFGLGKFEELDKIAHENILFVINSAKNTEDNGGGDVEWELLYSALSTFSAIASSTKEKILGEQYGSIWHSLVEIMLFPHSWVRLLSSRLVAILLTNLDDLGFEVSGFEVQTIAFRLIHQLRAPGITEDLGLQVTKNLVMIAMRWETNGTKLEINDEEEEEEGDSKRDTYANDYLLRRICGIIKQESLQSITSKKACIKLAAMFIQFTTEERLHQVSEMIIGALYNFTDAEYSKSLTDEELTSLSLESLELIQQKIGTTEYTKIYAQVQRSVSLRRQERRAKRAQLAVSLPDAAAKRKLRKHERFREKRKHEKDINGFYKSKKKRV</sequence>
<dbReference type="InterPro" id="IPR052575">
    <property type="entry name" value="SSU_processome_comp_20"/>
</dbReference>
<proteinExistence type="predicted"/>
<dbReference type="Proteomes" id="UP000694255">
    <property type="component" value="Unassembled WGS sequence"/>
</dbReference>
<dbReference type="PANTHER" id="PTHR17695">
    <property type="entry name" value="SMALL SUBUNIT PROCESSOME COMPONENT 20 HOMOLOG"/>
    <property type="match status" value="1"/>
</dbReference>
<dbReference type="Pfam" id="PF07539">
    <property type="entry name" value="UTP20_N"/>
    <property type="match status" value="1"/>
</dbReference>
<evidence type="ECO:0000259" key="3">
    <source>
        <dbReference type="Pfam" id="PF20416"/>
    </source>
</evidence>
<evidence type="ECO:0000256" key="1">
    <source>
        <dbReference type="SAM" id="MobiDB-lite"/>
    </source>
</evidence>
<evidence type="ECO:0000259" key="4">
    <source>
        <dbReference type="Pfam" id="PF23099"/>
    </source>
</evidence>
<reference evidence="5 6" key="1">
    <citation type="journal article" date="2021" name="DNA Res.">
        <title>Genome analysis of Candida subhashii reveals its hybrid nature and dual mitochondrial genome conformations.</title>
        <authorList>
            <person name="Mixao V."/>
            <person name="Hegedusova E."/>
            <person name="Saus E."/>
            <person name="Pryszcz L.P."/>
            <person name="Cillingova A."/>
            <person name="Nosek J."/>
            <person name="Gabaldon T."/>
        </authorList>
    </citation>
    <scope>NUCLEOTIDE SEQUENCE [LARGE SCALE GENOMIC DNA]</scope>
    <source>
        <strain evidence="5 6">CBS 10753</strain>
    </source>
</reference>
<dbReference type="RefSeq" id="XP_049264803.1">
    <property type="nucleotide sequence ID" value="XM_049405594.1"/>
</dbReference>
<organism evidence="5 6">
    <name type="scientific">[Candida] subhashii</name>
    <dbReference type="NCBI Taxonomy" id="561895"/>
    <lineage>
        <taxon>Eukaryota</taxon>
        <taxon>Fungi</taxon>
        <taxon>Dikarya</taxon>
        <taxon>Ascomycota</taxon>
        <taxon>Saccharomycotina</taxon>
        <taxon>Pichiomycetes</taxon>
        <taxon>Debaryomycetaceae</taxon>
        <taxon>Spathaspora</taxon>
    </lineage>
</organism>
<dbReference type="EMBL" id="JAGSYN010000071">
    <property type="protein sequence ID" value="KAG7664571.1"/>
    <property type="molecule type" value="Genomic_DNA"/>
</dbReference>
<dbReference type="InterPro" id="IPR011430">
    <property type="entry name" value="UTP20_N"/>
</dbReference>
<dbReference type="InterPro" id="IPR046523">
    <property type="entry name" value="UTP20_dom"/>
</dbReference>
<gene>
    <name evidence="5" type="ORF">J8A68_001901</name>
</gene>
<feature type="compositionally biased region" description="Basic residues" evidence="1">
    <location>
        <begin position="2508"/>
        <end position="2520"/>
    </location>
</feature>
<dbReference type="PANTHER" id="PTHR17695:SF11">
    <property type="entry name" value="SMALL SUBUNIT PROCESSOME COMPONENT 20 HOMOLOG"/>
    <property type="match status" value="1"/>
</dbReference>
<evidence type="ECO:0000313" key="5">
    <source>
        <dbReference type="EMBL" id="KAG7664571.1"/>
    </source>
</evidence>
<dbReference type="InterPro" id="IPR057525">
    <property type="entry name" value="UTP20_C"/>
</dbReference>
<dbReference type="GO" id="GO:0030686">
    <property type="term" value="C:90S preribosome"/>
    <property type="evidence" value="ECO:0007669"/>
    <property type="project" value="TreeGrafter"/>
</dbReference>
<evidence type="ECO:0000313" key="6">
    <source>
        <dbReference type="Proteomes" id="UP000694255"/>
    </source>
</evidence>
<dbReference type="Pfam" id="PF20416">
    <property type="entry name" value="UTP20"/>
    <property type="match status" value="1"/>
</dbReference>
<feature type="domain" description="U3 small nucleolar RNA-associated protein 20" evidence="3">
    <location>
        <begin position="1640"/>
        <end position="1859"/>
    </location>
</feature>